<dbReference type="SUPFAM" id="SSF141868">
    <property type="entry name" value="EAL domain-like"/>
    <property type="match status" value="1"/>
</dbReference>
<dbReference type="PANTHER" id="PTHR33121">
    <property type="entry name" value="CYCLIC DI-GMP PHOSPHODIESTERASE PDEF"/>
    <property type="match status" value="1"/>
</dbReference>
<dbReference type="Pfam" id="PF00563">
    <property type="entry name" value="EAL"/>
    <property type="match status" value="1"/>
</dbReference>
<dbReference type="Pfam" id="PF00990">
    <property type="entry name" value="GGDEF"/>
    <property type="match status" value="1"/>
</dbReference>
<dbReference type="InterPro" id="IPR001633">
    <property type="entry name" value="EAL_dom"/>
</dbReference>
<dbReference type="NCBIfam" id="TIGR00254">
    <property type="entry name" value="GGDEF"/>
    <property type="match status" value="1"/>
</dbReference>
<proteinExistence type="predicted"/>
<organism evidence="3 4">
    <name type="scientific">Desulfurobacterium pacificum</name>
    <dbReference type="NCBI Taxonomy" id="240166"/>
    <lineage>
        <taxon>Bacteria</taxon>
        <taxon>Pseudomonadati</taxon>
        <taxon>Aquificota</taxon>
        <taxon>Aquificia</taxon>
        <taxon>Desulfurobacteriales</taxon>
        <taxon>Desulfurobacteriaceae</taxon>
        <taxon>Desulfurobacterium</taxon>
    </lineage>
</organism>
<dbReference type="CDD" id="cd01948">
    <property type="entry name" value="EAL"/>
    <property type="match status" value="1"/>
</dbReference>
<dbReference type="PROSITE" id="PS50887">
    <property type="entry name" value="GGDEF"/>
    <property type="match status" value="1"/>
</dbReference>
<name>A0ABY1NVP8_9BACT</name>
<evidence type="ECO:0000313" key="4">
    <source>
        <dbReference type="Proteomes" id="UP001157911"/>
    </source>
</evidence>
<gene>
    <name evidence="3" type="ORF">SAMN06265339_1690</name>
</gene>
<dbReference type="Gene3D" id="3.30.70.270">
    <property type="match status" value="1"/>
</dbReference>
<sequence length="532" mass="61148">MEWRIFLSEEIVKSSECIDYFKDSYIIEFLRLLSEIPQEEALETLKRKLQSISKSFNTLFPKNLSEAEIPVKVKELIENNQPLLLPSSLTIVKVDSSFFMLFLKKLKNKFFLALAELDCSVAEDSQIINESLVIEYISNLVKNGDRFLILSVDIENFSRINDSYGIKAGDRILSEILKRLKETLEDCNSKVFRFYSDKFIIVHHHDCENPLKELKPIVSKVLDVFKEPFSTNGKKVYVVPNIGASFFPEHGESVLVKAELAQKEAFLRQVPLIVFSEDIGISEKVLEILTKIKEDLKENRITIYLQPKVDLNSGEIIGAEALMRCSVPPGEAIPVITEYGLLFDVGEVILKKSLNVLRRLERLNVNIPISVNVSYSQLIDKRFIPLIDKLIKNYRINPELLVFEITETEATKCTENLMETLEEIKKRKIKLSIDDFGTGYSSLSRLKLLKAWEIKIDKSFILNLDRNIEDKSIVKFIIDIGKLLSLEVVAEGIEKQEQIDILKELGCYKGQGFFFYPPLPVEEFFNLITKKR</sequence>
<evidence type="ECO:0000259" key="1">
    <source>
        <dbReference type="PROSITE" id="PS50883"/>
    </source>
</evidence>
<dbReference type="SMART" id="SM00052">
    <property type="entry name" value="EAL"/>
    <property type="match status" value="1"/>
</dbReference>
<dbReference type="Gene3D" id="3.20.20.450">
    <property type="entry name" value="EAL domain"/>
    <property type="match status" value="1"/>
</dbReference>
<accession>A0ABY1NVP8</accession>
<dbReference type="PROSITE" id="PS50883">
    <property type="entry name" value="EAL"/>
    <property type="match status" value="1"/>
</dbReference>
<reference evidence="3 4" key="1">
    <citation type="submission" date="2017-05" db="EMBL/GenBank/DDBJ databases">
        <authorList>
            <person name="Varghese N."/>
            <person name="Submissions S."/>
        </authorList>
    </citation>
    <scope>NUCLEOTIDE SEQUENCE [LARGE SCALE GENOMIC DNA]</scope>
    <source>
        <strain evidence="3 4">DSM 15522</strain>
    </source>
</reference>
<dbReference type="RefSeq" id="WP_283401127.1">
    <property type="nucleotide sequence ID" value="NZ_FXUB01000007.1"/>
</dbReference>
<dbReference type="InterPro" id="IPR043128">
    <property type="entry name" value="Rev_trsase/Diguanyl_cyclase"/>
</dbReference>
<feature type="domain" description="EAL" evidence="1">
    <location>
        <begin position="285"/>
        <end position="532"/>
    </location>
</feature>
<dbReference type="InterPro" id="IPR029787">
    <property type="entry name" value="Nucleotide_cyclase"/>
</dbReference>
<dbReference type="EMBL" id="FXUB01000007">
    <property type="protein sequence ID" value="SMP19530.1"/>
    <property type="molecule type" value="Genomic_DNA"/>
</dbReference>
<evidence type="ECO:0000313" key="3">
    <source>
        <dbReference type="EMBL" id="SMP19530.1"/>
    </source>
</evidence>
<dbReference type="SMART" id="SM00267">
    <property type="entry name" value="GGDEF"/>
    <property type="match status" value="1"/>
</dbReference>
<dbReference type="PANTHER" id="PTHR33121:SF71">
    <property type="entry name" value="OXYGEN SENSOR PROTEIN DOSP"/>
    <property type="match status" value="1"/>
</dbReference>
<feature type="domain" description="GGDEF" evidence="2">
    <location>
        <begin position="145"/>
        <end position="278"/>
    </location>
</feature>
<protein>
    <submittedName>
        <fullName evidence="3">Diguanylate cyclase (GGDEF) domain-containing protein</fullName>
    </submittedName>
</protein>
<keyword evidence="4" id="KW-1185">Reference proteome</keyword>
<evidence type="ECO:0000259" key="2">
    <source>
        <dbReference type="PROSITE" id="PS50887"/>
    </source>
</evidence>
<dbReference type="InterPro" id="IPR050706">
    <property type="entry name" value="Cyclic-di-GMP_PDE-like"/>
</dbReference>
<dbReference type="InterPro" id="IPR035919">
    <property type="entry name" value="EAL_sf"/>
</dbReference>
<dbReference type="InterPro" id="IPR000160">
    <property type="entry name" value="GGDEF_dom"/>
</dbReference>
<dbReference type="SUPFAM" id="SSF55073">
    <property type="entry name" value="Nucleotide cyclase"/>
    <property type="match status" value="1"/>
</dbReference>
<dbReference type="Proteomes" id="UP001157911">
    <property type="component" value="Unassembled WGS sequence"/>
</dbReference>
<comment type="caution">
    <text evidence="3">The sequence shown here is derived from an EMBL/GenBank/DDBJ whole genome shotgun (WGS) entry which is preliminary data.</text>
</comment>